<feature type="domain" description="ABC transporter" evidence="7">
    <location>
        <begin position="5"/>
        <end position="235"/>
    </location>
</feature>
<dbReference type="AlphaFoldDB" id="A0A7K4FQI7"/>
<sequence length="336" mass="38332">MTYKMELINLEKSYNNVKVLKKLNLNVNQGEFLVILGPSGEGKSTLLRTIVNIEPLDKGKVIVDGKDVTNQPPNKRNIAMVFQNYALYPNMTVYENIAFPLKMGKMNKSTIKTKIDEIASLLKIEDILNKNATKLSGGQKQRVAIARALVRDPALFLLDEPLSNLDARVRYTSRQELKRLQRELNYTFIYVTHDQLEASNLADRVAVLHNGVIEQIGRYDELYEKPVTRWVGDFIGTYPMNFIDGDILGYPGKTVGFRSIWAKPGDKIKAKVNLIENAEGNYYIHCNINDTNIVIRTKEKYAIGDDIYFDLIKFNIYKDNLLEDVVVPEDYNSEPS</sequence>
<organism evidence="8 9">
    <name type="scientific">Ferroplasma acidiphilum</name>
    <dbReference type="NCBI Taxonomy" id="74969"/>
    <lineage>
        <taxon>Archaea</taxon>
        <taxon>Methanobacteriati</taxon>
        <taxon>Thermoplasmatota</taxon>
        <taxon>Thermoplasmata</taxon>
        <taxon>Thermoplasmatales</taxon>
        <taxon>Ferroplasmaceae</taxon>
        <taxon>Ferroplasma</taxon>
    </lineage>
</organism>
<evidence type="ECO:0000256" key="1">
    <source>
        <dbReference type="ARBA" id="ARBA00022448"/>
    </source>
</evidence>
<comment type="caution">
    <text evidence="8">The sequence shown here is derived from an EMBL/GenBank/DDBJ whole genome shotgun (WGS) entry which is preliminary data.</text>
</comment>
<dbReference type="GO" id="GO:0140359">
    <property type="term" value="F:ABC-type transporter activity"/>
    <property type="evidence" value="ECO:0007669"/>
    <property type="project" value="InterPro"/>
</dbReference>
<dbReference type="FunFam" id="3.40.50.300:FF:000042">
    <property type="entry name" value="Maltose/maltodextrin ABC transporter, ATP-binding protein"/>
    <property type="match status" value="1"/>
</dbReference>
<evidence type="ECO:0000313" key="9">
    <source>
        <dbReference type="Proteomes" id="UP000546917"/>
    </source>
</evidence>
<dbReference type="SUPFAM" id="SSF52540">
    <property type="entry name" value="P-loop containing nucleoside triphosphate hydrolases"/>
    <property type="match status" value="1"/>
</dbReference>
<dbReference type="GO" id="GO:0008643">
    <property type="term" value="P:carbohydrate transport"/>
    <property type="evidence" value="ECO:0007669"/>
    <property type="project" value="InterPro"/>
</dbReference>
<proteinExistence type="predicted"/>
<dbReference type="InterPro" id="IPR047641">
    <property type="entry name" value="ABC_transpr_MalK/UgpC-like"/>
</dbReference>
<evidence type="ECO:0000313" key="8">
    <source>
        <dbReference type="EMBL" id="NOL60387.1"/>
    </source>
</evidence>
<accession>A0A7K4FQI7</accession>
<dbReference type="GO" id="GO:0055052">
    <property type="term" value="C:ATP-binding cassette (ABC) transporter complex, substrate-binding subunit-containing"/>
    <property type="evidence" value="ECO:0007669"/>
    <property type="project" value="TreeGrafter"/>
</dbReference>
<dbReference type="PANTHER" id="PTHR43875:SF15">
    <property type="entry name" value="TREHALOSE IMPORT ATP-BINDING PROTEIN SUGC"/>
    <property type="match status" value="1"/>
</dbReference>
<dbReference type="Pfam" id="PF00005">
    <property type="entry name" value="ABC_tran"/>
    <property type="match status" value="1"/>
</dbReference>
<dbReference type="SMART" id="SM00382">
    <property type="entry name" value="AAA"/>
    <property type="match status" value="1"/>
</dbReference>
<protein>
    <submittedName>
        <fullName evidence="8">ABC transporter ATP-binding protein</fullName>
    </submittedName>
</protein>
<evidence type="ECO:0000256" key="4">
    <source>
        <dbReference type="ARBA" id="ARBA00022840"/>
    </source>
</evidence>
<dbReference type="PANTHER" id="PTHR43875">
    <property type="entry name" value="MALTODEXTRIN IMPORT ATP-BINDING PROTEIN MSMX"/>
    <property type="match status" value="1"/>
</dbReference>
<dbReference type="GO" id="GO:0016887">
    <property type="term" value="F:ATP hydrolysis activity"/>
    <property type="evidence" value="ECO:0007669"/>
    <property type="project" value="InterPro"/>
</dbReference>
<evidence type="ECO:0000259" key="7">
    <source>
        <dbReference type="PROSITE" id="PS50893"/>
    </source>
</evidence>
<dbReference type="InterPro" id="IPR015855">
    <property type="entry name" value="ABC_transpr_MalK-like"/>
</dbReference>
<dbReference type="Proteomes" id="UP000546917">
    <property type="component" value="Unassembled WGS sequence"/>
</dbReference>
<dbReference type="Gene3D" id="3.40.50.300">
    <property type="entry name" value="P-loop containing nucleotide triphosphate hydrolases"/>
    <property type="match status" value="1"/>
</dbReference>
<dbReference type="PROSITE" id="PS00211">
    <property type="entry name" value="ABC_TRANSPORTER_1"/>
    <property type="match status" value="1"/>
</dbReference>
<keyword evidence="1" id="KW-0813">Transport</keyword>
<keyword evidence="2" id="KW-1003">Cell membrane</keyword>
<evidence type="ECO:0000256" key="2">
    <source>
        <dbReference type="ARBA" id="ARBA00022475"/>
    </source>
</evidence>
<dbReference type="GO" id="GO:0005524">
    <property type="term" value="F:ATP binding"/>
    <property type="evidence" value="ECO:0007669"/>
    <property type="project" value="UniProtKB-KW"/>
</dbReference>
<keyword evidence="6" id="KW-0472">Membrane</keyword>
<keyword evidence="3" id="KW-0547">Nucleotide-binding</keyword>
<dbReference type="EMBL" id="JABGBP010000203">
    <property type="protein sequence ID" value="NOL60387.1"/>
    <property type="molecule type" value="Genomic_DNA"/>
</dbReference>
<dbReference type="Gene3D" id="2.40.50.100">
    <property type="match status" value="1"/>
</dbReference>
<dbReference type="InterPro" id="IPR027417">
    <property type="entry name" value="P-loop_NTPase"/>
</dbReference>
<evidence type="ECO:0000256" key="5">
    <source>
        <dbReference type="ARBA" id="ARBA00022967"/>
    </source>
</evidence>
<dbReference type="InterPro" id="IPR003439">
    <property type="entry name" value="ABC_transporter-like_ATP-bd"/>
</dbReference>
<reference evidence="8 9" key="1">
    <citation type="submission" date="2020-05" db="EMBL/GenBank/DDBJ databases">
        <authorList>
            <person name="Zhang R."/>
        </authorList>
    </citation>
    <scope>NUCLEOTIDE SEQUENCE [LARGE SCALE GENOMIC DNA]</scope>
    <source>
        <strain evidence="8 9">DSM 28986</strain>
    </source>
</reference>
<keyword evidence="5" id="KW-1278">Translocase</keyword>
<evidence type="ECO:0000256" key="6">
    <source>
        <dbReference type="ARBA" id="ARBA00023136"/>
    </source>
</evidence>
<evidence type="ECO:0000256" key="3">
    <source>
        <dbReference type="ARBA" id="ARBA00022741"/>
    </source>
</evidence>
<keyword evidence="4 8" id="KW-0067">ATP-binding</keyword>
<dbReference type="CDD" id="cd03301">
    <property type="entry name" value="ABC_MalK_N"/>
    <property type="match status" value="1"/>
</dbReference>
<dbReference type="PROSITE" id="PS50893">
    <property type="entry name" value="ABC_TRANSPORTER_2"/>
    <property type="match status" value="1"/>
</dbReference>
<gene>
    <name evidence="8" type="ORF">HLB00_06015</name>
</gene>
<dbReference type="InterPro" id="IPR003593">
    <property type="entry name" value="AAA+_ATPase"/>
</dbReference>
<name>A0A7K4FQI7_9ARCH</name>
<dbReference type="InterPro" id="IPR017871">
    <property type="entry name" value="ABC_transporter-like_CS"/>
</dbReference>
<dbReference type="RefSeq" id="WP_171481684.1">
    <property type="nucleotide sequence ID" value="NZ_JABGBP010000203.1"/>
</dbReference>